<protein>
    <submittedName>
        <fullName evidence="2">Co2+/Mg2+ efflux protein ApaG</fullName>
    </submittedName>
</protein>
<keyword evidence="3" id="KW-1185">Reference proteome</keyword>
<dbReference type="Pfam" id="PF04379">
    <property type="entry name" value="DUF525"/>
    <property type="match status" value="1"/>
</dbReference>
<sequence>MVSAISEGIKISIETMFQEQYSNAENDHFMFAYKINIENLTDFPVQLMSRKWFIFDSIGETRIVEGEGVVGLKPILTPNESYTYVSGCQLKSEIGSMRGKYSMLNLHTERLFDVEIPEFELIVPFKLN</sequence>
<dbReference type="PROSITE" id="PS51087">
    <property type="entry name" value="APAG"/>
    <property type="match status" value="1"/>
</dbReference>
<accession>A0ABU7GZN5</accession>
<dbReference type="InterPro" id="IPR036767">
    <property type="entry name" value="ApaG_sf"/>
</dbReference>
<comment type="caution">
    <text evidence="2">The sequence shown here is derived from an EMBL/GenBank/DDBJ whole genome shotgun (WGS) entry which is preliminary data.</text>
</comment>
<dbReference type="NCBIfam" id="NF003967">
    <property type="entry name" value="PRK05461.1"/>
    <property type="match status" value="1"/>
</dbReference>
<dbReference type="InterPro" id="IPR050718">
    <property type="entry name" value="ApaG-like"/>
</dbReference>
<evidence type="ECO:0000313" key="3">
    <source>
        <dbReference type="Proteomes" id="UP001337681"/>
    </source>
</evidence>
<evidence type="ECO:0000313" key="2">
    <source>
        <dbReference type="EMBL" id="MEE1884463.1"/>
    </source>
</evidence>
<dbReference type="Gene3D" id="2.60.40.1470">
    <property type="entry name" value="ApaG domain"/>
    <property type="match status" value="1"/>
</dbReference>
<proteinExistence type="predicted"/>
<name>A0ABU7GZN5_9SPHI</name>
<evidence type="ECO:0000259" key="1">
    <source>
        <dbReference type="PROSITE" id="PS51087"/>
    </source>
</evidence>
<gene>
    <name evidence="2" type="primary">apaG</name>
    <name evidence="2" type="ORF">VRU49_03415</name>
</gene>
<dbReference type="Proteomes" id="UP001337681">
    <property type="component" value="Unassembled WGS sequence"/>
</dbReference>
<feature type="domain" description="ApaG" evidence="1">
    <location>
        <begin position="3"/>
        <end position="128"/>
    </location>
</feature>
<dbReference type="RefSeq" id="WP_330145377.1">
    <property type="nucleotide sequence ID" value="NZ_JAZDQU010000001.1"/>
</dbReference>
<dbReference type="PANTHER" id="PTHR47191">
    <property type="entry name" value="OS05G0170800 PROTEIN"/>
    <property type="match status" value="1"/>
</dbReference>
<dbReference type="InterPro" id="IPR007474">
    <property type="entry name" value="ApaG_domain"/>
</dbReference>
<reference evidence="2 3" key="1">
    <citation type="submission" date="2024-01" db="EMBL/GenBank/DDBJ databases">
        <title>Pedobacter sp. nov., isolated from oil-contaminated soil.</title>
        <authorList>
            <person name="Le N.T.T."/>
        </authorList>
    </citation>
    <scope>NUCLEOTIDE SEQUENCE [LARGE SCALE GENOMIC DNA]</scope>
    <source>
        <strain evidence="2 3">VNH31</strain>
    </source>
</reference>
<dbReference type="SUPFAM" id="SSF110069">
    <property type="entry name" value="ApaG-like"/>
    <property type="match status" value="1"/>
</dbReference>
<dbReference type="EMBL" id="JAZDQU010000001">
    <property type="protein sequence ID" value="MEE1884463.1"/>
    <property type="molecule type" value="Genomic_DNA"/>
</dbReference>
<dbReference type="PANTHER" id="PTHR47191:SF2">
    <property type="entry name" value="OS05G0170800 PROTEIN"/>
    <property type="match status" value="1"/>
</dbReference>
<organism evidence="2 3">
    <name type="scientific">Pedobacter flavus</name>
    <dbReference type="NCBI Taxonomy" id="3113906"/>
    <lineage>
        <taxon>Bacteria</taxon>
        <taxon>Pseudomonadati</taxon>
        <taxon>Bacteroidota</taxon>
        <taxon>Sphingobacteriia</taxon>
        <taxon>Sphingobacteriales</taxon>
        <taxon>Sphingobacteriaceae</taxon>
        <taxon>Pedobacter</taxon>
    </lineage>
</organism>